<dbReference type="GO" id="GO:0031119">
    <property type="term" value="P:tRNA pseudouridine synthesis"/>
    <property type="evidence" value="ECO:0007669"/>
    <property type="project" value="UniProtKB-UniRule"/>
</dbReference>
<comment type="caution">
    <text evidence="10">The sequence shown here is derived from an EMBL/GenBank/DDBJ whole genome shotgun (WGS) entry which is preliminary data.</text>
</comment>
<feature type="active site" description="Nucleophile" evidence="5">
    <location>
        <position position="63"/>
    </location>
</feature>
<dbReference type="RefSeq" id="WP_134523568.1">
    <property type="nucleotide sequence ID" value="NZ_SOHH01000064.1"/>
</dbReference>
<dbReference type="Pfam" id="PF01509">
    <property type="entry name" value="TruB_N"/>
    <property type="match status" value="1"/>
</dbReference>
<accession>A0A4R9B781</accession>
<dbReference type="GO" id="GO:1990481">
    <property type="term" value="P:mRNA pseudouridine synthesis"/>
    <property type="evidence" value="ECO:0007669"/>
    <property type="project" value="TreeGrafter"/>
</dbReference>
<feature type="compositionally biased region" description="Basic and acidic residues" evidence="6">
    <location>
        <begin position="1"/>
        <end position="10"/>
    </location>
</feature>
<evidence type="ECO:0000256" key="3">
    <source>
        <dbReference type="ARBA" id="ARBA00022694"/>
    </source>
</evidence>
<dbReference type="OrthoDB" id="9802309at2"/>
<evidence type="ECO:0000259" key="9">
    <source>
        <dbReference type="Pfam" id="PF16198"/>
    </source>
</evidence>
<evidence type="ECO:0000259" key="8">
    <source>
        <dbReference type="Pfam" id="PF09142"/>
    </source>
</evidence>
<dbReference type="SUPFAM" id="SSF88697">
    <property type="entry name" value="PUA domain-like"/>
    <property type="match status" value="1"/>
</dbReference>
<evidence type="ECO:0000313" key="11">
    <source>
        <dbReference type="Proteomes" id="UP000298313"/>
    </source>
</evidence>
<evidence type="ECO:0000256" key="1">
    <source>
        <dbReference type="ARBA" id="ARBA00000385"/>
    </source>
</evidence>
<evidence type="ECO:0000256" key="2">
    <source>
        <dbReference type="ARBA" id="ARBA00005642"/>
    </source>
</evidence>
<keyword evidence="3 5" id="KW-0819">tRNA processing</keyword>
<keyword evidence="11" id="KW-1185">Reference proteome</keyword>
<dbReference type="PANTHER" id="PTHR13767:SF2">
    <property type="entry name" value="PSEUDOURIDYLATE SYNTHASE TRUB1"/>
    <property type="match status" value="1"/>
</dbReference>
<dbReference type="Gene3D" id="2.30.130.10">
    <property type="entry name" value="PUA domain"/>
    <property type="match status" value="1"/>
</dbReference>
<dbReference type="Pfam" id="PF16198">
    <property type="entry name" value="TruB_C_2"/>
    <property type="match status" value="1"/>
</dbReference>
<dbReference type="InterPro" id="IPR032819">
    <property type="entry name" value="TruB_C"/>
</dbReference>
<name>A0A4R9B781_9MICO</name>
<evidence type="ECO:0000313" key="10">
    <source>
        <dbReference type="EMBL" id="TFD77639.1"/>
    </source>
</evidence>
<dbReference type="GO" id="GO:0160148">
    <property type="term" value="F:tRNA pseudouridine(55) synthase activity"/>
    <property type="evidence" value="ECO:0007669"/>
    <property type="project" value="UniProtKB-EC"/>
</dbReference>
<sequence>MTRVSDDSRQPDNGPQAQPARRSGSASGLVLIDKPQGWTSHDAVARTRRLAGTRKVGHAGTLDPMATGLLILGINSSTRLLTYVVGLDKEYLATIRLGVATTTDDAEGEELGRAPAGAVAALTPEVVVAGIRALTGAISQQPSAVSAIKVDGVRAYARVRAGEAVDLPARPVTVSAFELLQETPVDGFLDLTVRVECSSGTYIRALARDLGAGLGVGGHLTSLRRTRIGPFRIEDACPLDELDVASALIGPAAAATRILGRLDLTEQQTIDLGHGKRIDIGGDQDRSPAGPVAAIAPGGRLVGLVEFRGGQAKSLVNFPPDDAPLPAASVTLPGPDGAA</sequence>
<dbReference type="Pfam" id="PF09142">
    <property type="entry name" value="TruB_C"/>
    <property type="match status" value="1"/>
</dbReference>
<keyword evidence="4 5" id="KW-0413">Isomerase</keyword>
<dbReference type="HAMAP" id="MF_01080">
    <property type="entry name" value="TruB_bact"/>
    <property type="match status" value="1"/>
</dbReference>
<comment type="function">
    <text evidence="5">Responsible for synthesis of pseudouridine from uracil-55 in the psi GC loop of transfer RNAs.</text>
</comment>
<dbReference type="SUPFAM" id="SSF55120">
    <property type="entry name" value="Pseudouridine synthase"/>
    <property type="match status" value="1"/>
</dbReference>
<dbReference type="Proteomes" id="UP000298313">
    <property type="component" value="Unassembled WGS sequence"/>
</dbReference>
<evidence type="ECO:0000259" key="7">
    <source>
        <dbReference type="Pfam" id="PF01509"/>
    </source>
</evidence>
<dbReference type="GO" id="GO:0003723">
    <property type="term" value="F:RNA binding"/>
    <property type="evidence" value="ECO:0007669"/>
    <property type="project" value="InterPro"/>
</dbReference>
<reference evidence="10 11" key="1">
    <citation type="submission" date="2019-03" db="EMBL/GenBank/DDBJ databases">
        <title>Genomics of glacier-inhabiting Cryobacterium strains.</title>
        <authorList>
            <person name="Liu Q."/>
            <person name="Xin Y.-H."/>
        </authorList>
    </citation>
    <scope>NUCLEOTIDE SEQUENCE [LARGE SCALE GENOMIC DNA]</scope>
    <source>
        <strain evidence="10 11">Hh4</strain>
    </source>
</reference>
<dbReference type="InterPro" id="IPR002501">
    <property type="entry name" value="PsdUridine_synth_N"/>
</dbReference>
<dbReference type="NCBIfam" id="TIGR00431">
    <property type="entry name" value="TruB"/>
    <property type="match status" value="1"/>
</dbReference>
<evidence type="ECO:0000256" key="5">
    <source>
        <dbReference type="HAMAP-Rule" id="MF_01080"/>
    </source>
</evidence>
<dbReference type="InterPro" id="IPR036974">
    <property type="entry name" value="PUA_sf"/>
</dbReference>
<feature type="region of interest" description="Disordered" evidence="6">
    <location>
        <begin position="1"/>
        <end position="27"/>
    </location>
</feature>
<feature type="domain" description="Pseudouridine synthase II N-terminal" evidence="7">
    <location>
        <begin position="48"/>
        <end position="203"/>
    </location>
</feature>
<proteinExistence type="inferred from homology"/>
<comment type="catalytic activity">
    <reaction evidence="1 5">
        <text>uridine(55) in tRNA = pseudouridine(55) in tRNA</text>
        <dbReference type="Rhea" id="RHEA:42532"/>
        <dbReference type="Rhea" id="RHEA-COMP:10101"/>
        <dbReference type="Rhea" id="RHEA-COMP:10102"/>
        <dbReference type="ChEBI" id="CHEBI:65314"/>
        <dbReference type="ChEBI" id="CHEBI:65315"/>
        <dbReference type="EC" id="5.4.99.25"/>
    </reaction>
</comment>
<evidence type="ECO:0000256" key="6">
    <source>
        <dbReference type="SAM" id="MobiDB-lite"/>
    </source>
</evidence>
<dbReference type="InterPro" id="IPR015225">
    <property type="entry name" value="tRNA_psdUridine_synth_fam2_C"/>
</dbReference>
<feature type="domain" description="tRNA pseudouridylate synthase B C-terminal" evidence="9">
    <location>
        <begin position="204"/>
        <end position="247"/>
    </location>
</feature>
<dbReference type="AlphaFoldDB" id="A0A4R9B781"/>
<dbReference type="EMBL" id="SOHH01000064">
    <property type="protein sequence ID" value="TFD77639.1"/>
    <property type="molecule type" value="Genomic_DNA"/>
</dbReference>
<evidence type="ECO:0000256" key="4">
    <source>
        <dbReference type="ARBA" id="ARBA00023235"/>
    </source>
</evidence>
<dbReference type="PANTHER" id="PTHR13767">
    <property type="entry name" value="TRNA-PSEUDOURIDINE SYNTHASE"/>
    <property type="match status" value="1"/>
</dbReference>
<organism evidence="10 11">
    <name type="scientific">Cryobacterium fucosi</name>
    <dbReference type="NCBI Taxonomy" id="1259157"/>
    <lineage>
        <taxon>Bacteria</taxon>
        <taxon>Bacillati</taxon>
        <taxon>Actinomycetota</taxon>
        <taxon>Actinomycetes</taxon>
        <taxon>Micrococcales</taxon>
        <taxon>Microbacteriaceae</taxon>
        <taxon>Cryobacterium</taxon>
    </lineage>
</organism>
<dbReference type="CDD" id="cd02573">
    <property type="entry name" value="PseudoU_synth_EcTruB"/>
    <property type="match status" value="1"/>
</dbReference>
<gene>
    <name evidence="5 10" type="primary">truB</name>
    <name evidence="10" type="ORF">E3T48_08120</name>
</gene>
<feature type="domain" description="tRNA pseudouridine synthase II TruB subfamily 2 C-terminal" evidence="8">
    <location>
        <begin position="261"/>
        <end position="319"/>
    </location>
</feature>
<comment type="similarity">
    <text evidence="2 5">Belongs to the pseudouridine synthase TruB family. Type 1 subfamily.</text>
</comment>
<dbReference type="EC" id="5.4.99.25" evidence="5"/>
<dbReference type="InterPro" id="IPR015947">
    <property type="entry name" value="PUA-like_sf"/>
</dbReference>
<dbReference type="InterPro" id="IPR014780">
    <property type="entry name" value="tRNA_psdUridine_synth_TruB"/>
</dbReference>
<dbReference type="Gene3D" id="3.30.2350.10">
    <property type="entry name" value="Pseudouridine synthase"/>
    <property type="match status" value="1"/>
</dbReference>
<protein>
    <recommendedName>
        <fullName evidence="5">tRNA pseudouridine synthase B</fullName>
        <ecNumber evidence="5">5.4.99.25</ecNumber>
    </recommendedName>
    <alternativeName>
        <fullName evidence="5">tRNA pseudouridine(55) synthase</fullName>
        <shortName evidence="5">Psi55 synthase</shortName>
    </alternativeName>
    <alternativeName>
        <fullName evidence="5">tRNA pseudouridylate synthase</fullName>
    </alternativeName>
    <alternativeName>
        <fullName evidence="5">tRNA-uridine isomerase</fullName>
    </alternativeName>
</protein>
<dbReference type="InterPro" id="IPR020103">
    <property type="entry name" value="PsdUridine_synth_cat_dom_sf"/>
</dbReference>